<evidence type="ECO:0000313" key="2">
    <source>
        <dbReference type="Proteomes" id="UP000277204"/>
    </source>
</evidence>
<dbReference type="EMBL" id="UZAI01005121">
    <property type="protein sequence ID" value="VDO89158.1"/>
    <property type="molecule type" value="Genomic_DNA"/>
</dbReference>
<accession>A0A183M279</accession>
<protein>
    <submittedName>
        <fullName evidence="1">Uncharacterized protein</fullName>
    </submittedName>
</protein>
<name>A0A183M279_9TREM</name>
<organism evidence="1 2">
    <name type="scientific">Schistosoma margrebowiei</name>
    <dbReference type="NCBI Taxonomy" id="48269"/>
    <lineage>
        <taxon>Eukaryota</taxon>
        <taxon>Metazoa</taxon>
        <taxon>Spiralia</taxon>
        <taxon>Lophotrochozoa</taxon>
        <taxon>Platyhelminthes</taxon>
        <taxon>Trematoda</taxon>
        <taxon>Digenea</taxon>
        <taxon>Strigeidida</taxon>
        <taxon>Schistosomatoidea</taxon>
        <taxon>Schistosomatidae</taxon>
        <taxon>Schistosoma</taxon>
    </lineage>
</organism>
<gene>
    <name evidence="1" type="ORF">SMRZ_LOCUS10155</name>
</gene>
<evidence type="ECO:0000313" key="1">
    <source>
        <dbReference type="EMBL" id="VDO89158.1"/>
    </source>
</evidence>
<keyword evidence="2" id="KW-1185">Reference proteome</keyword>
<reference evidence="1 2" key="1">
    <citation type="submission" date="2018-11" db="EMBL/GenBank/DDBJ databases">
        <authorList>
            <consortium name="Pathogen Informatics"/>
        </authorList>
    </citation>
    <scope>NUCLEOTIDE SEQUENCE [LARGE SCALE GENOMIC DNA]</scope>
    <source>
        <strain evidence="1 2">Zambia</strain>
    </source>
</reference>
<dbReference type="AlphaFoldDB" id="A0A183M279"/>
<dbReference type="Proteomes" id="UP000277204">
    <property type="component" value="Unassembled WGS sequence"/>
</dbReference>
<sequence length="92" mass="10956">MSKQFYCMGQKPGELRKPSSRRYRCLLTVVYAKYFRSVGRTLLATTYCGREQSRSQRTEEEIRKRRWKWIGHTLCESSNCITRQALTWNPEG</sequence>
<proteinExistence type="predicted"/>